<keyword evidence="2" id="KW-1185">Reference proteome</keyword>
<organism evidence="1 2">
    <name type="scientific">Cetraspora pellucida</name>
    <dbReference type="NCBI Taxonomy" id="1433469"/>
    <lineage>
        <taxon>Eukaryota</taxon>
        <taxon>Fungi</taxon>
        <taxon>Fungi incertae sedis</taxon>
        <taxon>Mucoromycota</taxon>
        <taxon>Glomeromycotina</taxon>
        <taxon>Glomeromycetes</taxon>
        <taxon>Diversisporales</taxon>
        <taxon>Gigasporaceae</taxon>
        <taxon>Cetraspora</taxon>
    </lineage>
</organism>
<accession>A0ACA9MZ06</accession>
<gene>
    <name evidence="1" type="ORF">SPELUC_LOCUS7952</name>
</gene>
<dbReference type="Proteomes" id="UP000789366">
    <property type="component" value="Unassembled WGS sequence"/>
</dbReference>
<protein>
    <submittedName>
        <fullName evidence="1">8179_t:CDS:1</fullName>
    </submittedName>
</protein>
<comment type="caution">
    <text evidence="1">The sequence shown here is derived from an EMBL/GenBank/DDBJ whole genome shotgun (WGS) entry which is preliminary data.</text>
</comment>
<proteinExistence type="predicted"/>
<evidence type="ECO:0000313" key="2">
    <source>
        <dbReference type="Proteomes" id="UP000789366"/>
    </source>
</evidence>
<reference evidence="1" key="1">
    <citation type="submission" date="2021-06" db="EMBL/GenBank/DDBJ databases">
        <authorList>
            <person name="Kallberg Y."/>
            <person name="Tangrot J."/>
            <person name="Rosling A."/>
        </authorList>
    </citation>
    <scope>NUCLEOTIDE SEQUENCE</scope>
    <source>
        <strain evidence="1">28 12/20/2015</strain>
    </source>
</reference>
<sequence length="811" mass="93887">MSKQSAQVIRYGGGETDDYSSDSDVYSDNISESGSENCIEEQVSNTTSSTEQASPTYSKRQERFDDKFTQKDVMNKIRKIVSSPVRDMSNNKGSLEDIYLWDYLLPNYGAKEGISLLDAYTREELTNRLIIQIDQKDKQAPKFSVIDDISEIYGLPGIHKCINGQRPLRPVIDIDASKEKIEAKNINTKNVFFSICCSFVRALYRIFDCSWEEIIKGLVIMTSSDDNKCSYHLLYAPALLVDYLELKEFTELVFRLTGEKYKKFIDRGLPGRNFCLRLIGSAKKDRVKHILQFSLDNRWYNLNDSRVQPPINMNLEVCPRILSVEKINQKKIIVGQDLLKKYANLVLQEYSDYLGGWDIEEKNSQYFVYFNRKAYLECPICERIHDKDQRWFGRARYDGSFIVKCFQQNRDKSGKIFNDPSIAEKIQQKNKNNVPPPISHKIKGPKFPKPFLEMPSWVKYNEPLTASERYEERYVKPLSKENDIYIGSRWGTGKTYAIENLNIPKNTSLLVASTRHTYSDAITSRLNLKSYCDIDGPINLKEHQRVVCQVESLHRITNKCKCDKKCRSFDYASHKCPPNPYILVLDEIVSIISQTQTRLSGLSISLANFSELITQAERVIVLDNDLTDLNIEWIKGLRPNRKYSVIHNTYQPQKGKTFRLASDKETVLIELWGWAKQMTSLPFEKRKSASLISHERRNIQGIVHALRADFSELRIKEYHGKSDPIEKTRDFRDVDNAWKNIDLIAYTSTLKIEVSCINPKFERAFCIFSSYIETNAGTNQILFRMRCIKDYICYIQQRASKAPTTEEGLFQ</sequence>
<name>A0ACA9MZ06_9GLOM</name>
<evidence type="ECO:0000313" key="1">
    <source>
        <dbReference type="EMBL" id="CAG8623423.1"/>
    </source>
</evidence>
<dbReference type="EMBL" id="CAJVPW010011229">
    <property type="protein sequence ID" value="CAG8623423.1"/>
    <property type="molecule type" value="Genomic_DNA"/>
</dbReference>